<dbReference type="EMBL" id="NRSJ01000057">
    <property type="protein sequence ID" value="MBK1706948.1"/>
    <property type="molecule type" value="Genomic_DNA"/>
</dbReference>
<evidence type="ECO:0000313" key="2">
    <source>
        <dbReference type="Proteomes" id="UP001296776"/>
    </source>
</evidence>
<comment type="caution">
    <text evidence="1">The sequence shown here is derived from an EMBL/GenBank/DDBJ whole genome shotgun (WGS) entry which is preliminary data.</text>
</comment>
<evidence type="ECO:0008006" key="3">
    <source>
        <dbReference type="Google" id="ProtNLM"/>
    </source>
</evidence>
<gene>
    <name evidence="1" type="ORF">CKO40_21000</name>
</gene>
<protein>
    <recommendedName>
        <fullName evidence="3">HdeA/HdeB family protein</fullName>
    </recommendedName>
</protein>
<dbReference type="AlphaFoldDB" id="A0AAJ0U843"/>
<evidence type="ECO:0000313" key="1">
    <source>
        <dbReference type="EMBL" id="MBK1706948.1"/>
    </source>
</evidence>
<organism evidence="1 2">
    <name type="scientific">Halochromatium glycolicum</name>
    <dbReference type="NCBI Taxonomy" id="85075"/>
    <lineage>
        <taxon>Bacteria</taxon>
        <taxon>Pseudomonadati</taxon>
        <taxon>Pseudomonadota</taxon>
        <taxon>Gammaproteobacteria</taxon>
        <taxon>Chromatiales</taxon>
        <taxon>Chromatiaceae</taxon>
        <taxon>Halochromatium</taxon>
    </lineage>
</organism>
<sequence length="107" mass="11453">MLTLSLGLGTAFAASPPTLWGYGVLSCADYLSACEAADAGDAAEYQRYEDWLTGFVSGLNLALDEDLLSGAGIEAAMRRTRAHCEGNTEDDFFTATMDFVQLLTSVR</sequence>
<reference evidence="1" key="2">
    <citation type="journal article" date="2020" name="Microorganisms">
        <title>Osmotic Adaptation and Compatible Solute Biosynthesis of Phototrophic Bacteria as Revealed from Genome Analyses.</title>
        <authorList>
            <person name="Imhoff J.F."/>
            <person name="Rahn T."/>
            <person name="Kunzel S."/>
            <person name="Keller A."/>
            <person name="Neulinger S.C."/>
        </authorList>
    </citation>
    <scope>NUCLEOTIDE SEQUENCE</scope>
    <source>
        <strain evidence="1">DSM 11080</strain>
    </source>
</reference>
<dbReference type="RefSeq" id="WP_200348421.1">
    <property type="nucleotide sequence ID" value="NZ_NRSJ01000057.1"/>
</dbReference>
<name>A0AAJ0U843_9GAMM</name>
<dbReference type="Proteomes" id="UP001296776">
    <property type="component" value="Unassembled WGS sequence"/>
</dbReference>
<accession>A0AAJ0U843</accession>
<proteinExistence type="predicted"/>
<reference evidence="1" key="1">
    <citation type="submission" date="2017-08" db="EMBL/GenBank/DDBJ databases">
        <authorList>
            <person name="Imhoff J.F."/>
            <person name="Rahn T."/>
            <person name="Kuenzel S."/>
            <person name="Neulinger S.C."/>
        </authorList>
    </citation>
    <scope>NUCLEOTIDE SEQUENCE</scope>
    <source>
        <strain evidence="1">DSM 11080</strain>
    </source>
</reference>
<keyword evidence="2" id="KW-1185">Reference proteome</keyword>